<evidence type="ECO:0000256" key="5">
    <source>
        <dbReference type="ARBA" id="ARBA00022777"/>
    </source>
</evidence>
<sequence>MSSPLSLYEPLDIIGNGSFGIIRKVRRNADGLIFARKELNFERMSERDRKQIVAEVNILKDLHHDNIVRYHDRHVDREAGILYILMEYCGGGDLSSIIKQAQRHGRPIPEDTIWNYFMQLLLALNYCHHPHGQGRLSGGAPGSVEEKEKRPQILHRDLKPDNVFLDENNCVKLGDFGLSKALPQASFAQTYVGTPYYMSPELMQEKAYDSKSDIWSLGCLIFELCALKPPFHEAKTHAELSILIRNGRIPPLPKGYSPALASVIKAMLNLNPAMRPSAAQLLQHERLELAFKVSETQKMLNQVKVHKSNVVGRERDVAAREAAVAEKEGQLTTLLAQKDAELGTLRALLATAEQTHQTKVREALLKREDELRAMVLKQEADVALRMARREEEIMDAVRRREEDIAKMWADWERETREGMVRAVEERMAWVAERTDDLERERDRLLGVQAELERRCEQAEKELAASRSHGKTPLENVKNLMRQPLWEEPLQQTPLRPERFAKPPEFETPMNKAASAPRDCVPPPSAMKGVVLTSTGERLATPSPAEFARLFMQTPKVSLNFAQIFDFDSEAEDSVDEDGYETDTRPSLAATFREQKRERLGTPTLDDDGDEDDLERTPKQSQASCIPSHYNIFSASAGRERGKRATHLLPWHTTSSVRDWAANDRDSSGEPNRSDD</sequence>
<dbReference type="CDD" id="cd08217">
    <property type="entry name" value="STKc_Nek2"/>
    <property type="match status" value="1"/>
</dbReference>
<evidence type="ECO:0000256" key="11">
    <source>
        <dbReference type="SAM" id="MobiDB-lite"/>
    </source>
</evidence>
<keyword evidence="4 9" id="KW-0547">Nucleotide-binding</keyword>
<comment type="catalytic activity">
    <reaction evidence="7">
        <text>L-threonyl-[protein] + ATP = O-phospho-L-threonyl-[protein] + ADP + H(+)</text>
        <dbReference type="Rhea" id="RHEA:46608"/>
        <dbReference type="Rhea" id="RHEA-COMP:11060"/>
        <dbReference type="Rhea" id="RHEA-COMP:11605"/>
        <dbReference type="ChEBI" id="CHEBI:15378"/>
        <dbReference type="ChEBI" id="CHEBI:30013"/>
        <dbReference type="ChEBI" id="CHEBI:30616"/>
        <dbReference type="ChEBI" id="CHEBI:61977"/>
        <dbReference type="ChEBI" id="CHEBI:456216"/>
        <dbReference type="EC" id="2.7.11.1"/>
    </reaction>
</comment>
<keyword evidence="14" id="KW-1185">Reference proteome</keyword>
<dbReference type="OrthoDB" id="10250725at2759"/>
<dbReference type="InterPro" id="IPR011009">
    <property type="entry name" value="Kinase-like_dom_sf"/>
</dbReference>
<gene>
    <name evidence="13" type="ORF">PHLGIDRAFT_26519</name>
</gene>
<dbReference type="GO" id="GO:0005524">
    <property type="term" value="F:ATP binding"/>
    <property type="evidence" value="ECO:0007669"/>
    <property type="project" value="UniProtKB-UniRule"/>
</dbReference>
<feature type="compositionally biased region" description="Acidic residues" evidence="11">
    <location>
        <begin position="571"/>
        <end position="580"/>
    </location>
</feature>
<protein>
    <recommendedName>
        <fullName evidence="1">non-specific serine/threonine protein kinase</fullName>
        <ecNumber evidence="1">2.7.11.1</ecNumber>
    </recommendedName>
</protein>
<evidence type="ECO:0000313" key="13">
    <source>
        <dbReference type="EMBL" id="KIP02581.1"/>
    </source>
</evidence>
<reference evidence="13 14" key="1">
    <citation type="journal article" date="2014" name="PLoS Genet.">
        <title>Analysis of the Phlebiopsis gigantea genome, transcriptome and secretome provides insight into its pioneer colonization strategies of wood.</title>
        <authorList>
            <person name="Hori C."/>
            <person name="Ishida T."/>
            <person name="Igarashi K."/>
            <person name="Samejima M."/>
            <person name="Suzuki H."/>
            <person name="Master E."/>
            <person name="Ferreira P."/>
            <person name="Ruiz-Duenas F.J."/>
            <person name="Held B."/>
            <person name="Canessa P."/>
            <person name="Larrondo L.F."/>
            <person name="Schmoll M."/>
            <person name="Druzhinina I.S."/>
            <person name="Kubicek C.P."/>
            <person name="Gaskell J.A."/>
            <person name="Kersten P."/>
            <person name="St John F."/>
            <person name="Glasner J."/>
            <person name="Sabat G."/>
            <person name="Splinter BonDurant S."/>
            <person name="Syed K."/>
            <person name="Yadav J."/>
            <person name="Mgbeahuruike A.C."/>
            <person name="Kovalchuk A."/>
            <person name="Asiegbu F.O."/>
            <person name="Lackner G."/>
            <person name="Hoffmeister D."/>
            <person name="Rencoret J."/>
            <person name="Gutierrez A."/>
            <person name="Sun H."/>
            <person name="Lindquist E."/>
            <person name="Barry K."/>
            <person name="Riley R."/>
            <person name="Grigoriev I.V."/>
            <person name="Henrissat B."/>
            <person name="Kues U."/>
            <person name="Berka R.M."/>
            <person name="Martinez A.T."/>
            <person name="Covert S.F."/>
            <person name="Blanchette R.A."/>
            <person name="Cullen D."/>
        </authorList>
    </citation>
    <scope>NUCLEOTIDE SEQUENCE [LARGE SCALE GENOMIC DNA]</scope>
    <source>
        <strain evidence="13 14">11061_1 CR5-6</strain>
    </source>
</reference>
<keyword evidence="6 9" id="KW-0067">ATP-binding</keyword>
<dbReference type="PROSITE" id="PS00108">
    <property type="entry name" value="PROTEIN_KINASE_ST"/>
    <property type="match status" value="1"/>
</dbReference>
<proteinExistence type="predicted"/>
<evidence type="ECO:0000256" key="6">
    <source>
        <dbReference type="ARBA" id="ARBA00022840"/>
    </source>
</evidence>
<feature type="compositionally biased region" description="Acidic residues" evidence="11">
    <location>
        <begin position="604"/>
        <end position="613"/>
    </location>
</feature>
<evidence type="ECO:0000256" key="2">
    <source>
        <dbReference type="ARBA" id="ARBA00022527"/>
    </source>
</evidence>
<feature type="coiled-coil region" evidence="10">
    <location>
        <begin position="434"/>
        <end position="468"/>
    </location>
</feature>
<evidence type="ECO:0000256" key="1">
    <source>
        <dbReference type="ARBA" id="ARBA00012513"/>
    </source>
</evidence>
<keyword evidence="5" id="KW-0418">Kinase</keyword>
<dbReference type="SMART" id="SM00220">
    <property type="entry name" value="S_TKc"/>
    <property type="match status" value="1"/>
</dbReference>
<dbReference type="Pfam" id="PF00069">
    <property type="entry name" value="Pkinase"/>
    <property type="match status" value="1"/>
</dbReference>
<evidence type="ECO:0000256" key="9">
    <source>
        <dbReference type="PROSITE-ProRule" id="PRU10141"/>
    </source>
</evidence>
<accession>A0A0C3RRB0</accession>
<dbReference type="InterPro" id="IPR051131">
    <property type="entry name" value="NEK_Ser/Thr_kinase_NIMA"/>
</dbReference>
<comment type="catalytic activity">
    <reaction evidence="8">
        <text>L-seryl-[protein] + ATP = O-phospho-L-seryl-[protein] + ADP + H(+)</text>
        <dbReference type="Rhea" id="RHEA:17989"/>
        <dbReference type="Rhea" id="RHEA-COMP:9863"/>
        <dbReference type="Rhea" id="RHEA-COMP:11604"/>
        <dbReference type="ChEBI" id="CHEBI:15378"/>
        <dbReference type="ChEBI" id="CHEBI:29999"/>
        <dbReference type="ChEBI" id="CHEBI:30616"/>
        <dbReference type="ChEBI" id="CHEBI:83421"/>
        <dbReference type="ChEBI" id="CHEBI:456216"/>
        <dbReference type="EC" id="2.7.11.1"/>
    </reaction>
</comment>
<feature type="domain" description="Protein kinase" evidence="12">
    <location>
        <begin position="8"/>
        <end position="287"/>
    </location>
</feature>
<organism evidence="13 14">
    <name type="scientific">Phlebiopsis gigantea (strain 11061_1 CR5-6)</name>
    <name type="common">White-rot fungus</name>
    <name type="synonym">Peniophora gigantea</name>
    <dbReference type="NCBI Taxonomy" id="745531"/>
    <lineage>
        <taxon>Eukaryota</taxon>
        <taxon>Fungi</taxon>
        <taxon>Dikarya</taxon>
        <taxon>Basidiomycota</taxon>
        <taxon>Agaricomycotina</taxon>
        <taxon>Agaricomycetes</taxon>
        <taxon>Polyporales</taxon>
        <taxon>Phanerochaetaceae</taxon>
        <taxon>Phlebiopsis</taxon>
    </lineage>
</organism>
<evidence type="ECO:0000256" key="10">
    <source>
        <dbReference type="SAM" id="Coils"/>
    </source>
</evidence>
<evidence type="ECO:0000313" key="14">
    <source>
        <dbReference type="Proteomes" id="UP000053257"/>
    </source>
</evidence>
<dbReference type="Gene3D" id="1.10.510.10">
    <property type="entry name" value="Transferase(Phosphotransferase) domain 1"/>
    <property type="match status" value="1"/>
</dbReference>
<evidence type="ECO:0000256" key="7">
    <source>
        <dbReference type="ARBA" id="ARBA00047899"/>
    </source>
</evidence>
<keyword evidence="10" id="KW-0175">Coiled coil</keyword>
<dbReference type="SUPFAM" id="SSF56112">
    <property type="entry name" value="Protein kinase-like (PK-like)"/>
    <property type="match status" value="1"/>
</dbReference>
<dbReference type="STRING" id="745531.A0A0C3RRB0"/>
<dbReference type="Proteomes" id="UP000053257">
    <property type="component" value="Unassembled WGS sequence"/>
</dbReference>
<dbReference type="PANTHER" id="PTHR44899:SF3">
    <property type="entry name" value="SERINE_THREONINE-PROTEIN KINASE NEK1"/>
    <property type="match status" value="1"/>
</dbReference>
<dbReference type="GO" id="GO:0004674">
    <property type="term" value="F:protein serine/threonine kinase activity"/>
    <property type="evidence" value="ECO:0007669"/>
    <property type="project" value="UniProtKB-KW"/>
</dbReference>
<dbReference type="HOGENOM" id="CLU_012940_0_0_1"/>
<dbReference type="AlphaFoldDB" id="A0A0C3RRB0"/>
<evidence type="ECO:0000259" key="12">
    <source>
        <dbReference type="PROSITE" id="PS50011"/>
    </source>
</evidence>
<dbReference type="PROSITE" id="PS50011">
    <property type="entry name" value="PROTEIN_KINASE_DOM"/>
    <property type="match status" value="1"/>
</dbReference>
<evidence type="ECO:0000256" key="4">
    <source>
        <dbReference type="ARBA" id="ARBA00022741"/>
    </source>
</evidence>
<keyword evidence="2" id="KW-0723">Serine/threonine-protein kinase</keyword>
<dbReference type="EC" id="2.7.11.1" evidence="1"/>
<feature type="binding site" evidence="9">
    <location>
        <position position="37"/>
    </location>
    <ligand>
        <name>ATP</name>
        <dbReference type="ChEBI" id="CHEBI:30616"/>
    </ligand>
</feature>
<dbReference type="InterPro" id="IPR017441">
    <property type="entry name" value="Protein_kinase_ATP_BS"/>
</dbReference>
<evidence type="ECO:0000256" key="3">
    <source>
        <dbReference type="ARBA" id="ARBA00022679"/>
    </source>
</evidence>
<dbReference type="PANTHER" id="PTHR44899">
    <property type="entry name" value="CAMK FAMILY PROTEIN KINASE"/>
    <property type="match status" value="1"/>
</dbReference>
<dbReference type="EMBL" id="KN840665">
    <property type="protein sequence ID" value="KIP02581.1"/>
    <property type="molecule type" value="Genomic_DNA"/>
</dbReference>
<dbReference type="InterPro" id="IPR000719">
    <property type="entry name" value="Prot_kinase_dom"/>
</dbReference>
<dbReference type="Gene3D" id="3.30.200.20">
    <property type="entry name" value="Phosphorylase Kinase, domain 1"/>
    <property type="match status" value="2"/>
</dbReference>
<evidence type="ECO:0000256" key="8">
    <source>
        <dbReference type="ARBA" id="ARBA00048679"/>
    </source>
</evidence>
<name>A0A0C3RRB0_PHLG1</name>
<dbReference type="InterPro" id="IPR008271">
    <property type="entry name" value="Ser/Thr_kinase_AS"/>
</dbReference>
<feature type="region of interest" description="Disordered" evidence="11">
    <location>
        <begin position="654"/>
        <end position="675"/>
    </location>
</feature>
<feature type="region of interest" description="Disordered" evidence="11">
    <location>
        <begin position="571"/>
        <end position="626"/>
    </location>
</feature>
<keyword evidence="3" id="KW-0808">Transferase</keyword>
<dbReference type="PROSITE" id="PS00107">
    <property type="entry name" value="PROTEIN_KINASE_ATP"/>
    <property type="match status" value="1"/>
</dbReference>
<feature type="compositionally biased region" description="Basic and acidic residues" evidence="11">
    <location>
        <begin position="660"/>
        <end position="675"/>
    </location>
</feature>